<dbReference type="InterPro" id="IPR007627">
    <property type="entry name" value="RNA_pol_sigma70_r2"/>
</dbReference>
<evidence type="ECO:0000256" key="2">
    <source>
        <dbReference type="ARBA" id="ARBA00023015"/>
    </source>
</evidence>
<dbReference type="Gene3D" id="1.10.1740.10">
    <property type="match status" value="1"/>
</dbReference>
<dbReference type="PANTHER" id="PTHR43133">
    <property type="entry name" value="RNA POLYMERASE ECF-TYPE SIGMA FACTO"/>
    <property type="match status" value="1"/>
</dbReference>
<dbReference type="SUPFAM" id="SSF88946">
    <property type="entry name" value="Sigma2 domain of RNA polymerase sigma factors"/>
    <property type="match status" value="1"/>
</dbReference>
<dbReference type="InterPro" id="IPR014284">
    <property type="entry name" value="RNA_pol_sigma-70_dom"/>
</dbReference>
<dbReference type="RefSeq" id="WP_186873544.1">
    <property type="nucleotide sequence ID" value="NZ_JACOOR010000005.1"/>
</dbReference>
<dbReference type="GO" id="GO:0006352">
    <property type="term" value="P:DNA-templated transcription initiation"/>
    <property type="evidence" value="ECO:0007669"/>
    <property type="project" value="InterPro"/>
</dbReference>
<dbReference type="NCBIfam" id="TIGR02937">
    <property type="entry name" value="sigma70-ECF"/>
    <property type="match status" value="1"/>
</dbReference>
<proteinExistence type="inferred from homology"/>
<dbReference type="Pfam" id="PF04542">
    <property type="entry name" value="Sigma70_r2"/>
    <property type="match status" value="1"/>
</dbReference>
<name>A0A923RM97_9FIRM</name>
<dbReference type="SUPFAM" id="SSF88659">
    <property type="entry name" value="Sigma3 and sigma4 domains of RNA polymerase sigma factors"/>
    <property type="match status" value="1"/>
</dbReference>
<comment type="caution">
    <text evidence="7">The sequence shown here is derived from an EMBL/GenBank/DDBJ whole genome shotgun (WGS) entry which is preliminary data.</text>
</comment>
<dbReference type="InterPro" id="IPR036388">
    <property type="entry name" value="WH-like_DNA-bd_sf"/>
</dbReference>
<dbReference type="Pfam" id="PF08281">
    <property type="entry name" value="Sigma70_r4_2"/>
    <property type="match status" value="1"/>
</dbReference>
<reference evidence="7" key="1">
    <citation type="submission" date="2020-08" db="EMBL/GenBank/DDBJ databases">
        <title>Genome public.</title>
        <authorList>
            <person name="Liu C."/>
            <person name="Sun Q."/>
        </authorList>
    </citation>
    <scope>NUCLEOTIDE SEQUENCE</scope>
    <source>
        <strain evidence="7">NSJ-68</strain>
    </source>
</reference>
<dbReference type="EMBL" id="JACOOR010000005">
    <property type="protein sequence ID" value="MBC5660097.1"/>
    <property type="molecule type" value="Genomic_DNA"/>
</dbReference>
<evidence type="ECO:0000313" key="8">
    <source>
        <dbReference type="Proteomes" id="UP000649345"/>
    </source>
</evidence>
<dbReference type="InterPro" id="IPR039425">
    <property type="entry name" value="RNA_pol_sigma-70-like"/>
</dbReference>
<protein>
    <submittedName>
        <fullName evidence="7">Sigma-70 family RNA polymerase sigma factor</fullName>
    </submittedName>
</protein>
<dbReference type="InterPro" id="IPR013325">
    <property type="entry name" value="RNA_pol_sigma_r2"/>
</dbReference>
<organism evidence="7 8">
    <name type="scientific">Anaerosacchariphilus hominis</name>
    <dbReference type="NCBI Taxonomy" id="2763017"/>
    <lineage>
        <taxon>Bacteria</taxon>
        <taxon>Bacillati</taxon>
        <taxon>Bacillota</taxon>
        <taxon>Clostridia</taxon>
        <taxon>Lachnospirales</taxon>
        <taxon>Lachnospiraceae</taxon>
        <taxon>Anaerosacchariphilus</taxon>
    </lineage>
</organism>
<keyword evidence="2" id="KW-0805">Transcription regulation</keyword>
<evidence type="ECO:0000259" key="6">
    <source>
        <dbReference type="Pfam" id="PF08281"/>
    </source>
</evidence>
<dbReference type="Proteomes" id="UP000649345">
    <property type="component" value="Unassembled WGS sequence"/>
</dbReference>
<evidence type="ECO:0000256" key="4">
    <source>
        <dbReference type="ARBA" id="ARBA00023163"/>
    </source>
</evidence>
<gene>
    <name evidence="7" type="ORF">H8S44_09965</name>
</gene>
<dbReference type="InterPro" id="IPR013324">
    <property type="entry name" value="RNA_pol_sigma_r3/r4-like"/>
</dbReference>
<feature type="domain" description="RNA polymerase sigma factor 70 region 4 type 2" evidence="6">
    <location>
        <begin position="118"/>
        <end position="170"/>
    </location>
</feature>
<evidence type="ECO:0000256" key="3">
    <source>
        <dbReference type="ARBA" id="ARBA00023082"/>
    </source>
</evidence>
<evidence type="ECO:0000256" key="1">
    <source>
        <dbReference type="ARBA" id="ARBA00010641"/>
    </source>
</evidence>
<keyword evidence="4" id="KW-0804">Transcription</keyword>
<comment type="similarity">
    <text evidence="1">Belongs to the sigma-70 factor family. ECF subfamily.</text>
</comment>
<feature type="domain" description="RNA polymerase sigma-70 region 2" evidence="5">
    <location>
        <begin position="21"/>
        <end position="88"/>
    </location>
</feature>
<dbReference type="InterPro" id="IPR013249">
    <property type="entry name" value="RNA_pol_sigma70_r4_t2"/>
</dbReference>
<dbReference type="GO" id="GO:0003677">
    <property type="term" value="F:DNA binding"/>
    <property type="evidence" value="ECO:0007669"/>
    <property type="project" value="InterPro"/>
</dbReference>
<sequence>MLLYLSVLDTEEEKDKFTEVYEQYRHFCWYVANQLLEDAQMAEDAVQETFLALTRHLDKVGDVESPATRKFLMTIVKSKAIDILRKRKPEQSMEESEYELPDPKQDVLGDYISRENYNALISCVLELDESYRVIFEYKYVHQLSDREIGELLDISPKLVNVRYYRARKKLQEMLKKEVAGRGGR</sequence>
<accession>A0A923RM97</accession>
<dbReference type="GO" id="GO:0016987">
    <property type="term" value="F:sigma factor activity"/>
    <property type="evidence" value="ECO:0007669"/>
    <property type="project" value="UniProtKB-KW"/>
</dbReference>
<keyword evidence="3" id="KW-0731">Sigma factor</keyword>
<evidence type="ECO:0000313" key="7">
    <source>
        <dbReference type="EMBL" id="MBC5660097.1"/>
    </source>
</evidence>
<dbReference type="PANTHER" id="PTHR43133:SF60">
    <property type="entry name" value="RNA POLYMERASE SIGMA FACTOR SIGV"/>
    <property type="match status" value="1"/>
</dbReference>
<dbReference type="AlphaFoldDB" id="A0A923RM97"/>
<evidence type="ECO:0000259" key="5">
    <source>
        <dbReference type="Pfam" id="PF04542"/>
    </source>
</evidence>
<dbReference type="Gene3D" id="1.10.10.10">
    <property type="entry name" value="Winged helix-like DNA-binding domain superfamily/Winged helix DNA-binding domain"/>
    <property type="match status" value="1"/>
</dbReference>
<keyword evidence="8" id="KW-1185">Reference proteome</keyword>